<gene>
    <name evidence="1" type="ORF">NG792_23765</name>
</gene>
<evidence type="ECO:0000313" key="1">
    <source>
        <dbReference type="EMBL" id="MCT7980748.1"/>
    </source>
</evidence>
<dbReference type="RefSeq" id="WP_261197950.1">
    <property type="nucleotide sequence ID" value="NZ_JAMXFA010000044.1"/>
</dbReference>
<comment type="caution">
    <text evidence="1">The sequence shown here is derived from an EMBL/GenBank/DDBJ whole genome shotgun (WGS) entry which is preliminary data.</text>
</comment>
<proteinExistence type="predicted"/>
<evidence type="ECO:0000313" key="2">
    <source>
        <dbReference type="Proteomes" id="UP001525961"/>
    </source>
</evidence>
<reference evidence="1 2" key="1">
    <citation type="journal article" date="2022" name="Front. Microbiol.">
        <title>High genomic differentiation and limited gene flow indicate recent cryptic speciation within the genus Laspinema (cyanobacteria).</title>
        <authorList>
            <person name="Stanojkovic A."/>
            <person name="Skoupy S."/>
            <person name="Skaloud P."/>
            <person name="Dvorak P."/>
        </authorList>
    </citation>
    <scope>NUCLEOTIDE SEQUENCE [LARGE SCALE GENOMIC DNA]</scope>
    <source>
        <strain evidence="1 2">D3b</strain>
    </source>
</reference>
<evidence type="ECO:0008006" key="3">
    <source>
        <dbReference type="Google" id="ProtNLM"/>
    </source>
</evidence>
<keyword evidence="2" id="KW-1185">Reference proteome</keyword>
<accession>A0ABT2NDJ2</accession>
<name>A0ABT2NDJ2_9CYAN</name>
<dbReference type="Proteomes" id="UP001525961">
    <property type="component" value="Unassembled WGS sequence"/>
</dbReference>
<organism evidence="1 2">
    <name type="scientific">Laspinema olomoucense D3b</name>
    <dbReference type="NCBI Taxonomy" id="2953688"/>
    <lineage>
        <taxon>Bacteria</taxon>
        <taxon>Bacillati</taxon>
        <taxon>Cyanobacteriota</taxon>
        <taxon>Cyanophyceae</taxon>
        <taxon>Oscillatoriophycideae</taxon>
        <taxon>Oscillatoriales</taxon>
        <taxon>Laspinemataceae</taxon>
        <taxon>Laspinema</taxon>
        <taxon>Laspinema olomoucense</taxon>
    </lineage>
</organism>
<protein>
    <recommendedName>
        <fullName evidence="3">GIY-YIG domain-containing protein</fullName>
    </recommendedName>
</protein>
<dbReference type="EMBL" id="JAMXFA010000044">
    <property type="protein sequence ID" value="MCT7980748.1"/>
    <property type="molecule type" value="Genomic_DNA"/>
</dbReference>
<sequence length="162" mass="18768">MKYQQIIMTDAIALKDMSRSMTTESSLVPLNTLNPFDSLTAEQISEWAGYHLQYVDFKDVVNEEGLHQLPDFPGLYFVYFIIYDAKGKWTENLVYIGIATTSISQRWKSNHQVPMFGKMHKLGIEILIRTFTLLPGMVTAETLQMWEQSLIQKLHPVFNEEM</sequence>